<keyword evidence="2 5" id="KW-0812">Transmembrane</keyword>
<feature type="transmembrane region" description="Helical" evidence="5">
    <location>
        <begin position="182"/>
        <end position="201"/>
    </location>
</feature>
<dbReference type="EMBL" id="CP031163">
    <property type="protein sequence ID" value="AXH01079.1"/>
    <property type="molecule type" value="Genomic_DNA"/>
</dbReference>
<feature type="domain" description="ABC transmembrane type-2" evidence="6">
    <location>
        <begin position="36"/>
        <end position="259"/>
    </location>
</feature>
<sequence length="264" mass="28404">MTTLPTRPTAPRRPSQLLALAQLVRAELRRLVRNPMYAIGTIGFPVMFFALFGLPVIHEVGPRNPNIGPVLLVQFAAYSLLSLAMFSFGAVVATERTGGWLRLLRSSPLPIPLYLTGKVGAALVFSAVCLLCLYTFAHFAAGVTLSLALSISVAVKLLLAMVPLIALGLCIGFLTTPQAAQILANIVSVVMSFASGLFMPLSEMPTFVQRLAPFLPPYHVREIAANAVTGHAVAPLHWLALLAFTLLFGVLAIWGMKRDESREG</sequence>
<keyword evidence="4 5" id="KW-0472">Membrane</keyword>
<keyword evidence="3 5" id="KW-1133">Transmembrane helix</keyword>
<dbReference type="InterPro" id="IPR047817">
    <property type="entry name" value="ABC2_TM_bact-type"/>
</dbReference>
<keyword evidence="5" id="KW-0813">Transport</keyword>
<dbReference type="PIRSF" id="PIRSF006648">
    <property type="entry name" value="DrrB"/>
    <property type="match status" value="1"/>
</dbReference>
<dbReference type="AlphaFoldDB" id="A0A345IN06"/>
<dbReference type="PANTHER" id="PTHR43077">
    <property type="entry name" value="TRANSPORT PERMEASE YVFS-RELATED"/>
    <property type="match status" value="1"/>
</dbReference>
<evidence type="ECO:0000256" key="5">
    <source>
        <dbReference type="RuleBase" id="RU361157"/>
    </source>
</evidence>
<evidence type="ECO:0000259" key="6">
    <source>
        <dbReference type="PROSITE" id="PS51012"/>
    </source>
</evidence>
<feature type="transmembrane region" description="Helical" evidence="5">
    <location>
        <begin position="157"/>
        <end position="175"/>
    </location>
</feature>
<accession>A0A345IN06</accession>
<evidence type="ECO:0000256" key="4">
    <source>
        <dbReference type="ARBA" id="ARBA00023136"/>
    </source>
</evidence>
<dbReference type="Proteomes" id="UP000253744">
    <property type="component" value="Plasmid pDrdI"/>
</dbReference>
<feature type="transmembrane region" description="Helical" evidence="5">
    <location>
        <begin position="37"/>
        <end position="58"/>
    </location>
</feature>
<geneLocation type="plasmid" evidence="8">
    <name>pdrdi</name>
</geneLocation>
<reference evidence="7 8" key="1">
    <citation type="submission" date="2018-07" db="EMBL/GenBank/DDBJ databases">
        <title>Complete Genome and Methylome Analysis of Deinococcus wulumuqiensis NEB 479.</title>
        <authorList>
            <person name="Fomenkov A."/>
            <person name="Luyten Y."/>
            <person name="Vincze T."/>
            <person name="Anton B.P."/>
            <person name="Clark T."/>
            <person name="Roberts R.J."/>
            <person name="Morgan R.D."/>
        </authorList>
    </citation>
    <scope>NUCLEOTIDE SEQUENCE [LARGE SCALE GENOMIC DNA]</scope>
    <source>
        <strain evidence="7 8">NEB 479</strain>
        <plasmid evidence="8">Plasmid pdrdi</plasmid>
    </source>
</reference>
<feature type="transmembrane region" description="Helical" evidence="5">
    <location>
        <begin position="236"/>
        <end position="256"/>
    </location>
</feature>
<gene>
    <name evidence="7" type="ORF">DVJ83_18520</name>
</gene>
<comment type="subcellular location">
    <subcellularLocation>
        <location evidence="5">Cell membrane</location>
        <topology evidence="5">Multi-pass membrane protein</topology>
    </subcellularLocation>
    <subcellularLocation>
        <location evidence="1">Membrane</location>
        <topology evidence="1">Multi-pass membrane protein</topology>
    </subcellularLocation>
</comment>
<keyword evidence="7" id="KW-0614">Plasmid</keyword>
<protein>
    <recommendedName>
        <fullName evidence="5">Transport permease protein</fullName>
    </recommendedName>
</protein>
<dbReference type="GO" id="GO:0043190">
    <property type="term" value="C:ATP-binding cassette (ABC) transporter complex"/>
    <property type="evidence" value="ECO:0007669"/>
    <property type="project" value="InterPro"/>
</dbReference>
<name>A0A345IN06_9DEIO</name>
<keyword evidence="5" id="KW-1003">Cell membrane</keyword>
<feature type="transmembrane region" description="Helical" evidence="5">
    <location>
        <begin position="70"/>
        <end position="92"/>
    </location>
</feature>
<dbReference type="PROSITE" id="PS51012">
    <property type="entry name" value="ABC_TM2"/>
    <property type="match status" value="1"/>
</dbReference>
<proteinExistence type="inferred from homology"/>
<comment type="similarity">
    <text evidence="5">Belongs to the ABC-2 integral membrane protein family.</text>
</comment>
<organism evidence="7 8">
    <name type="scientific">Deinococcus wulumuqiensis</name>
    <dbReference type="NCBI Taxonomy" id="980427"/>
    <lineage>
        <taxon>Bacteria</taxon>
        <taxon>Thermotogati</taxon>
        <taxon>Deinococcota</taxon>
        <taxon>Deinococci</taxon>
        <taxon>Deinococcales</taxon>
        <taxon>Deinococcaceae</taxon>
        <taxon>Deinococcus</taxon>
    </lineage>
</organism>
<evidence type="ECO:0000256" key="1">
    <source>
        <dbReference type="ARBA" id="ARBA00004141"/>
    </source>
</evidence>
<dbReference type="InterPro" id="IPR000412">
    <property type="entry name" value="ABC_2_transport"/>
</dbReference>
<dbReference type="InterPro" id="IPR051328">
    <property type="entry name" value="T7SS_ABC-Transporter"/>
</dbReference>
<dbReference type="KEGG" id="dwu:DVJ83_18520"/>
<dbReference type="Pfam" id="PF01061">
    <property type="entry name" value="ABC2_membrane"/>
    <property type="match status" value="1"/>
</dbReference>
<evidence type="ECO:0000256" key="3">
    <source>
        <dbReference type="ARBA" id="ARBA00022989"/>
    </source>
</evidence>
<dbReference type="RefSeq" id="WP_114673717.1">
    <property type="nucleotide sequence ID" value="NZ_CP031163.1"/>
</dbReference>
<dbReference type="GO" id="GO:0140359">
    <property type="term" value="F:ABC-type transporter activity"/>
    <property type="evidence" value="ECO:0007669"/>
    <property type="project" value="InterPro"/>
</dbReference>
<dbReference type="PANTHER" id="PTHR43077:SF11">
    <property type="entry name" value="TRANSPORT PERMEASE YVFS-RELATED"/>
    <property type="match status" value="1"/>
</dbReference>
<evidence type="ECO:0000313" key="8">
    <source>
        <dbReference type="Proteomes" id="UP000253744"/>
    </source>
</evidence>
<dbReference type="InterPro" id="IPR013525">
    <property type="entry name" value="ABC2_TM"/>
</dbReference>
<feature type="transmembrane region" description="Helical" evidence="5">
    <location>
        <begin position="113"/>
        <end position="137"/>
    </location>
</feature>
<evidence type="ECO:0000313" key="7">
    <source>
        <dbReference type="EMBL" id="AXH01079.1"/>
    </source>
</evidence>
<evidence type="ECO:0000256" key="2">
    <source>
        <dbReference type="ARBA" id="ARBA00022692"/>
    </source>
</evidence>